<dbReference type="Proteomes" id="UP000054549">
    <property type="component" value="Unassembled WGS sequence"/>
</dbReference>
<proteinExistence type="predicted"/>
<feature type="compositionally biased region" description="Polar residues" evidence="1">
    <location>
        <begin position="1"/>
        <end position="22"/>
    </location>
</feature>
<reference evidence="2 3" key="1">
    <citation type="submission" date="2014-04" db="EMBL/GenBank/DDBJ databases">
        <title>Evolutionary Origins and Diversification of the Mycorrhizal Mutualists.</title>
        <authorList>
            <consortium name="DOE Joint Genome Institute"/>
            <consortium name="Mycorrhizal Genomics Consortium"/>
            <person name="Kohler A."/>
            <person name="Kuo A."/>
            <person name="Nagy L.G."/>
            <person name="Floudas D."/>
            <person name="Copeland A."/>
            <person name="Barry K.W."/>
            <person name="Cichocki N."/>
            <person name="Veneault-Fourrey C."/>
            <person name="LaButti K."/>
            <person name="Lindquist E.A."/>
            <person name="Lipzen A."/>
            <person name="Lundell T."/>
            <person name="Morin E."/>
            <person name="Murat C."/>
            <person name="Riley R."/>
            <person name="Ohm R."/>
            <person name="Sun H."/>
            <person name="Tunlid A."/>
            <person name="Henrissat B."/>
            <person name="Grigoriev I.V."/>
            <person name="Hibbett D.S."/>
            <person name="Martin F."/>
        </authorList>
    </citation>
    <scope>NUCLEOTIDE SEQUENCE [LARGE SCALE GENOMIC DNA]</scope>
    <source>
        <strain evidence="2 3">Koide BX008</strain>
    </source>
</reference>
<gene>
    <name evidence="2" type="ORF">M378DRAFT_9637</name>
</gene>
<dbReference type="AlphaFoldDB" id="A0A0C2X009"/>
<dbReference type="HOGENOM" id="CLU_1992041_0_0_1"/>
<feature type="region of interest" description="Disordered" evidence="1">
    <location>
        <begin position="1"/>
        <end position="37"/>
    </location>
</feature>
<protein>
    <submittedName>
        <fullName evidence="2">Uncharacterized protein</fullName>
    </submittedName>
</protein>
<dbReference type="InParanoid" id="A0A0C2X009"/>
<sequence length="125" mass="13505">MTQNGVYQNGNPQKCTHDTSPSRPVAERDPPSSHAQATTALPALLQHLSSAQPHAITLDADDVTYAEHLPRELLDTTLGRVFNRSFMDIGDGARFQAAVRVVASNLIIKSVALPCISQCIMPQSL</sequence>
<keyword evidence="3" id="KW-1185">Reference proteome</keyword>
<dbReference type="EMBL" id="KN818232">
    <property type="protein sequence ID" value="KIL67437.1"/>
    <property type="molecule type" value="Genomic_DNA"/>
</dbReference>
<evidence type="ECO:0000313" key="2">
    <source>
        <dbReference type="EMBL" id="KIL67437.1"/>
    </source>
</evidence>
<evidence type="ECO:0000256" key="1">
    <source>
        <dbReference type="SAM" id="MobiDB-lite"/>
    </source>
</evidence>
<name>A0A0C2X009_AMAMK</name>
<accession>A0A0C2X009</accession>
<evidence type="ECO:0000313" key="3">
    <source>
        <dbReference type="Proteomes" id="UP000054549"/>
    </source>
</evidence>
<organism evidence="2 3">
    <name type="scientific">Amanita muscaria (strain Koide BX008)</name>
    <dbReference type="NCBI Taxonomy" id="946122"/>
    <lineage>
        <taxon>Eukaryota</taxon>
        <taxon>Fungi</taxon>
        <taxon>Dikarya</taxon>
        <taxon>Basidiomycota</taxon>
        <taxon>Agaricomycotina</taxon>
        <taxon>Agaricomycetes</taxon>
        <taxon>Agaricomycetidae</taxon>
        <taxon>Agaricales</taxon>
        <taxon>Pluteineae</taxon>
        <taxon>Amanitaceae</taxon>
        <taxon>Amanita</taxon>
    </lineage>
</organism>